<gene>
    <name evidence="1" type="ORF">BLA23254_06951</name>
</gene>
<dbReference type="EMBL" id="CABVPW010000048">
    <property type="protein sequence ID" value="VWC40764.1"/>
    <property type="molecule type" value="Genomic_DNA"/>
</dbReference>
<name>A0A6P2RW72_BURL3</name>
<proteinExistence type="predicted"/>
<protein>
    <submittedName>
        <fullName evidence="1">Uncharacterized protein</fullName>
    </submittedName>
</protein>
<reference evidence="1 2" key="1">
    <citation type="submission" date="2019-09" db="EMBL/GenBank/DDBJ databases">
        <authorList>
            <person name="Depoorter E."/>
        </authorList>
    </citation>
    <scope>NUCLEOTIDE SEQUENCE [LARGE SCALE GENOMIC DNA]</scope>
    <source>
        <strain evidence="1">LMG 23254</strain>
    </source>
</reference>
<dbReference type="AlphaFoldDB" id="A0A6P2RW72"/>
<evidence type="ECO:0000313" key="1">
    <source>
        <dbReference type="EMBL" id="VWC40764.1"/>
    </source>
</evidence>
<accession>A0A6P2RW72</accession>
<organism evidence="1 2">
    <name type="scientific">Burkholderia lata (strain ATCC 17760 / DSM 23089 / LMG 22485 / NCIMB 9086 / R18194 / 383)</name>
    <dbReference type="NCBI Taxonomy" id="482957"/>
    <lineage>
        <taxon>Bacteria</taxon>
        <taxon>Pseudomonadati</taxon>
        <taxon>Pseudomonadota</taxon>
        <taxon>Betaproteobacteria</taxon>
        <taxon>Burkholderiales</taxon>
        <taxon>Burkholderiaceae</taxon>
        <taxon>Burkholderia</taxon>
        <taxon>Burkholderia cepacia complex</taxon>
    </lineage>
</organism>
<sequence length="112" mass="12460">MRRQMEIAGETELGPHIKRVYFGRLNPGEGVLAELRTNTDMALSMLATMTKGMPAGAGRPAEKDDSRDLELRLLAAIFTMLHMSVGKDQRLLIERYIDPKAVETFLKAGDDV</sequence>
<dbReference type="Proteomes" id="UP000494218">
    <property type="component" value="Unassembled WGS sequence"/>
</dbReference>
<dbReference type="RefSeq" id="WP_175035011.1">
    <property type="nucleotide sequence ID" value="NZ_CABVPW010000048.1"/>
</dbReference>
<evidence type="ECO:0000313" key="2">
    <source>
        <dbReference type="Proteomes" id="UP000494218"/>
    </source>
</evidence>